<feature type="region of interest" description="Disordered" evidence="1">
    <location>
        <begin position="323"/>
        <end position="406"/>
    </location>
</feature>
<dbReference type="RefSeq" id="XP_062720980.1">
    <property type="nucleotide sequence ID" value="XM_062870379.1"/>
</dbReference>
<reference evidence="2" key="1">
    <citation type="journal article" date="2023" name="Mol. Phylogenet. Evol.">
        <title>Genome-scale phylogeny and comparative genomics of the fungal order Sordariales.</title>
        <authorList>
            <person name="Hensen N."/>
            <person name="Bonometti L."/>
            <person name="Westerberg I."/>
            <person name="Brannstrom I.O."/>
            <person name="Guillou S."/>
            <person name="Cros-Aarteil S."/>
            <person name="Calhoun S."/>
            <person name="Haridas S."/>
            <person name="Kuo A."/>
            <person name="Mondo S."/>
            <person name="Pangilinan J."/>
            <person name="Riley R."/>
            <person name="LaButti K."/>
            <person name="Andreopoulos B."/>
            <person name="Lipzen A."/>
            <person name="Chen C."/>
            <person name="Yan M."/>
            <person name="Daum C."/>
            <person name="Ng V."/>
            <person name="Clum A."/>
            <person name="Steindorff A."/>
            <person name="Ohm R.A."/>
            <person name="Martin F."/>
            <person name="Silar P."/>
            <person name="Natvig D.O."/>
            <person name="Lalanne C."/>
            <person name="Gautier V."/>
            <person name="Ament-Velasquez S.L."/>
            <person name="Kruys A."/>
            <person name="Hutchinson M.I."/>
            <person name="Powell A.J."/>
            <person name="Barry K."/>
            <person name="Miller A.N."/>
            <person name="Grigoriev I.V."/>
            <person name="Debuchy R."/>
            <person name="Gladieux P."/>
            <person name="Hiltunen Thoren M."/>
            <person name="Johannesson H."/>
        </authorList>
    </citation>
    <scope>NUCLEOTIDE SEQUENCE</scope>
    <source>
        <strain evidence="2">CBS 333.67</strain>
    </source>
</reference>
<dbReference type="GeneID" id="87889208"/>
<feature type="compositionally biased region" description="Basic and acidic residues" evidence="1">
    <location>
        <begin position="243"/>
        <end position="254"/>
    </location>
</feature>
<name>A0AAJ0GSN7_9PEZI</name>
<feature type="region of interest" description="Disordered" evidence="1">
    <location>
        <begin position="190"/>
        <end position="268"/>
    </location>
</feature>
<dbReference type="Proteomes" id="UP001273166">
    <property type="component" value="Unassembled WGS sequence"/>
</dbReference>
<gene>
    <name evidence="2" type="ORF">B0T15DRAFT_555133</name>
</gene>
<feature type="compositionally biased region" description="Low complexity" evidence="1">
    <location>
        <begin position="259"/>
        <end position="268"/>
    </location>
</feature>
<proteinExistence type="predicted"/>
<dbReference type="AlphaFoldDB" id="A0AAJ0GSN7"/>
<accession>A0AAJ0GSN7</accession>
<keyword evidence="3" id="KW-1185">Reference proteome</keyword>
<feature type="compositionally biased region" description="Basic residues" evidence="1">
    <location>
        <begin position="323"/>
        <end position="339"/>
    </location>
</feature>
<evidence type="ECO:0000256" key="1">
    <source>
        <dbReference type="SAM" id="MobiDB-lite"/>
    </source>
</evidence>
<dbReference type="EMBL" id="JAUDZG010000004">
    <property type="protein sequence ID" value="KAK3305200.1"/>
    <property type="molecule type" value="Genomic_DNA"/>
</dbReference>
<feature type="region of interest" description="Disordered" evidence="1">
    <location>
        <begin position="596"/>
        <end position="615"/>
    </location>
</feature>
<protein>
    <submittedName>
        <fullName evidence="2">Uncharacterized protein</fullName>
    </submittedName>
</protein>
<organism evidence="2 3">
    <name type="scientific">Chaetomium strumarium</name>
    <dbReference type="NCBI Taxonomy" id="1170767"/>
    <lineage>
        <taxon>Eukaryota</taxon>
        <taxon>Fungi</taxon>
        <taxon>Dikarya</taxon>
        <taxon>Ascomycota</taxon>
        <taxon>Pezizomycotina</taxon>
        <taxon>Sordariomycetes</taxon>
        <taxon>Sordariomycetidae</taxon>
        <taxon>Sordariales</taxon>
        <taxon>Chaetomiaceae</taxon>
        <taxon>Chaetomium</taxon>
    </lineage>
</organism>
<feature type="region of interest" description="Disordered" evidence="1">
    <location>
        <begin position="115"/>
        <end position="166"/>
    </location>
</feature>
<feature type="compositionally biased region" description="Basic and acidic residues" evidence="1">
    <location>
        <begin position="370"/>
        <end position="383"/>
    </location>
</feature>
<evidence type="ECO:0000313" key="2">
    <source>
        <dbReference type="EMBL" id="KAK3305200.1"/>
    </source>
</evidence>
<sequence>MRGLLSSSTVSEKRKLFERLSGNEAVASPVVTHATRAVTAPLPVQQGHSVSAPRASKAIDTDASARPAVSPPHGIIPGKSHSVADMCKVFERELQASSCRFSTTSLPNTLERARSVKSDTRDRQAADSIHPFQADINWLDRGARDSEPTPTRPPLPVVQCPRTPTVRRVEGKALRAALVEELSRTIKHRARESLSNADMTDESPVKTSGRELTKPQLLLLPRASLPETQPQSPGGIESAQRQSDQRHAANETPKEVAGSHNSLPESSSSPYLQYWQAVNDAVAMKSSPSLPNIVFTAMPDAARKELRHIPPSFILLAGPNKIRKTRHRHKRRRRTHTPPKMKALSNSSAAGAVSPVRDRIHQFEQISHPTGREADPHQLRDNTPESPSSSIKRPYAKAPSTWGLRRGSEGLRALSFSRRKGSTSNGDDEVFQGYGKRKSSISFLGRFSASNFDGPHTAEHHPHPGPQVQRKLSTSIKATLRKISSSKHRREESAAAAALAALKTLPSVEVLNKTAMLAPGPLRLTGTGTNQPGAILTKPKSYSALTQGGKENCPSITRSLASRSSWKEKTAAAKPVLSPAPAQARDLTTIANANANHASQPNTQGSGSGGSSISQSWGRRAAAAAFDIGRRRFNGGVARKTSASSVSSSSARLTTLLRTKGSLSHGLNLDAGGGGFVY</sequence>
<feature type="compositionally biased region" description="Basic and acidic residues" evidence="1">
    <location>
        <begin position="115"/>
        <end position="125"/>
    </location>
</feature>
<evidence type="ECO:0000313" key="3">
    <source>
        <dbReference type="Proteomes" id="UP001273166"/>
    </source>
</evidence>
<feature type="region of interest" description="Disordered" evidence="1">
    <location>
        <begin position="45"/>
        <end position="77"/>
    </location>
</feature>
<comment type="caution">
    <text evidence="2">The sequence shown here is derived from an EMBL/GenBank/DDBJ whole genome shotgun (WGS) entry which is preliminary data.</text>
</comment>
<reference evidence="2" key="2">
    <citation type="submission" date="2023-06" db="EMBL/GenBank/DDBJ databases">
        <authorList>
            <consortium name="Lawrence Berkeley National Laboratory"/>
            <person name="Mondo S.J."/>
            <person name="Hensen N."/>
            <person name="Bonometti L."/>
            <person name="Westerberg I."/>
            <person name="Brannstrom I.O."/>
            <person name="Guillou S."/>
            <person name="Cros-Aarteil S."/>
            <person name="Calhoun S."/>
            <person name="Haridas S."/>
            <person name="Kuo A."/>
            <person name="Pangilinan J."/>
            <person name="Riley R."/>
            <person name="Labutti K."/>
            <person name="Andreopoulos B."/>
            <person name="Lipzen A."/>
            <person name="Chen C."/>
            <person name="Yanf M."/>
            <person name="Daum C."/>
            <person name="Ng V."/>
            <person name="Clum A."/>
            <person name="Steindorff A."/>
            <person name="Ohm R."/>
            <person name="Martin F."/>
            <person name="Silar P."/>
            <person name="Natvig D."/>
            <person name="Lalanne C."/>
            <person name="Gautier V."/>
            <person name="Ament-Velasquez S.L."/>
            <person name="Kruys A."/>
            <person name="Hutchinson M.I."/>
            <person name="Powell A.J."/>
            <person name="Barry K."/>
            <person name="Miller A.N."/>
            <person name="Grigoriev I.V."/>
            <person name="Debuchy R."/>
            <person name="Gladieux P."/>
            <person name="Thoren M.H."/>
            <person name="Johannesson H."/>
        </authorList>
    </citation>
    <scope>NUCLEOTIDE SEQUENCE</scope>
    <source>
        <strain evidence="2">CBS 333.67</strain>
    </source>
</reference>